<evidence type="ECO:0000313" key="2">
    <source>
        <dbReference type="Proteomes" id="UP000729009"/>
    </source>
</evidence>
<dbReference type="EMBL" id="SUQN01000003">
    <property type="protein sequence ID" value="NTZ50398.1"/>
    <property type="molecule type" value="Genomic_DNA"/>
</dbReference>
<organism evidence="1 2">
    <name type="scientific">Citrobacter gillenii</name>
    <dbReference type="NCBI Taxonomy" id="67828"/>
    <lineage>
        <taxon>Bacteria</taxon>
        <taxon>Pseudomonadati</taxon>
        <taxon>Pseudomonadota</taxon>
        <taxon>Gammaproteobacteria</taxon>
        <taxon>Enterobacterales</taxon>
        <taxon>Enterobacteriaceae</taxon>
        <taxon>Citrobacter</taxon>
        <taxon>Citrobacter freundii complex</taxon>
    </lineage>
</organism>
<protein>
    <submittedName>
        <fullName evidence="1">Uncharacterized protein</fullName>
    </submittedName>
</protein>
<evidence type="ECO:0000313" key="1">
    <source>
        <dbReference type="EMBL" id="NTZ50398.1"/>
    </source>
</evidence>
<accession>A0ABD6M0H3</accession>
<proteinExistence type="predicted"/>
<sequence length="62" mass="6942">MAVIGGVDFWIKRNCNTMRISHDGYSREIVTVISDAEVLVAPSRRANKTPVNYASRMGEVQM</sequence>
<dbReference type="AlphaFoldDB" id="A0ABD6M0H3"/>
<reference evidence="1 2" key="1">
    <citation type="submission" date="2019-05" db="EMBL/GenBank/DDBJ databases">
        <title>Draft genomes of bacterial isolates retrieved from different Forrest soils.</title>
        <authorList>
            <person name="Soares-Castro P."/>
            <person name="Santos P.M."/>
        </authorList>
    </citation>
    <scope>NUCLEOTIDE SEQUENCE [LARGE SCALE GENOMIC DNA]</scope>
    <source>
        <strain evidence="1 2">UMG736</strain>
    </source>
</reference>
<keyword evidence="2" id="KW-1185">Reference proteome</keyword>
<dbReference type="Proteomes" id="UP000729009">
    <property type="component" value="Unassembled WGS sequence"/>
</dbReference>
<comment type="caution">
    <text evidence="1">The sequence shown here is derived from an EMBL/GenBank/DDBJ whole genome shotgun (WGS) entry which is preliminary data.</text>
</comment>
<gene>
    <name evidence="1" type="ORF">FCH32_08805</name>
</gene>
<name>A0ABD6M0H3_9ENTR</name>